<reference evidence="1" key="1">
    <citation type="submission" date="2020-12" db="EMBL/GenBank/DDBJ databases">
        <title>Metabolic potential, ecology and presence of endohyphal bacteria is reflected in genomic diversity of Mucoromycotina.</title>
        <authorList>
            <person name="Muszewska A."/>
            <person name="Okrasinska A."/>
            <person name="Steczkiewicz K."/>
            <person name="Drgas O."/>
            <person name="Orlowska M."/>
            <person name="Perlinska-Lenart U."/>
            <person name="Aleksandrzak-Piekarczyk T."/>
            <person name="Szatraj K."/>
            <person name="Zielenkiewicz U."/>
            <person name="Pilsyk S."/>
            <person name="Malc E."/>
            <person name="Mieczkowski P."/>
            <person name="Kruszewska J.S."/>
            <person name="Biernat P."/>
            <person name="Pawlowska J."/>
        </authorList>
    </citation>
    <scope>NUCLEOTIDE SEQUENCE</scope>
    <source>
        <strain evidence="1">WA0000017839</strain>
    </source>
</reference>
<dbReference type="SUPFAM" id="SSF117773">
    <property type="entry name" value="GTF2I-like repeat"/>
    <property type="match status" value="1"/>
</dbReference>
<dbReference type="AlphaFoldDB" id="A0A8H7V132"/>
<accession>A0A8H7V132</accession>
<evidence type="ECO:0000313" key="2">
    <source>
        <dbReference type="Proteomes" id="UP000603453"/>
    </source>
</evidence>
<dbReference type="Gene3D" id="3.90.1460.10">
    <property type="entry name" value="GTF2I-like"/>
    <property type="match status" value="1"/>
</dbReference>
<comment type="caution">
    <text evidence="1">The sequence shown here is derived from an EMBL/GenBank/DDBJ whole genome shotgun (WGS) entry which is preliminary data.</text>
</comment>
<keyword evidence="2" id="KW-1185">Reference proteome</keyword>
<evidence type="ECO:0000313" key="1">
    <source>
        <dbReference type="EMBL" id="KAG2199463.1"/>
    </source>
</evidence>
<sequence>MQSYSDANKQRITDLNAKIREMIQETAEILVKEENISRAEAEASIGFHYEATSMVLIKRKSPYNVFTERLAAEKKAEPHSGDQPRGSFQREASQLYQALGPEDKADLVKSVRIDSNLSETSKHSRHARAVKNFKNHLTAYNTICGSNFLLLSVYQNLLPLEDGSVAPVVDLFSAGAHCDALKLELGGLIQNNMLERLEAEKKCPCKENTKAFPYKKLCDGTADVVMRGWPQGIPIKHASKQSNSCMRSVLRAINGNKISFVFPEETMEQ</sequence>
<protein>
    <submittedName>
        <fullName evidence="1">Uncharacterized protein</fullName>
    </submittedName>
</protein>
<dbReference type="InterPro" id="IPR036647">
    <property type="entry name" value="GTF2I-like_rpt_sf"/>
</dbReference>
<dbReference type="Proteomes" id="UP000603453">
    <property type="component" value="Unassembled WGS sequence"/>
</dbReference>
<organism evidence="1 2">
    <name type="scientific">Mucor saturninus</name>
    <dbReference type="NCBI Taxonomy" id="64648"/>
    <lineage>
        <taxon>Eukaryota</taxon>
        <taxon>Fungi</taxon>
        <taxon>Fungi incertae sedis</taxon>
        <taxon>Mucoromycota</taxon>
        <taxon>Mucoromycotina</taxon>
        <taxon>Mucoromycetes</taxon>
        <taxon>Mucorales</taxon>
        <taxon>Mucorineae</taxon>
        <taxon>Mucoraceae</taxon>
        <taxon>Mucor</taxon>
    </lineage>
</organism>
<proteinExistence type="predicted"/>
<name>A0A8H7V132_9FUNG</name>
<dbReference type="EMBL" id="JAEPRD010000096">
    <property type="protein sequence ID" value="KAG2199463.1"/>
    <property type="molecule type" value="Genomic_DNA"/>
</dbReference>
<gene>
    <name evidence="1" type="ORF">INT47_011575</name>
</gene>